<accession>A0ABU9I0J0</accession>
<dbReference type="EMBL" id="JBBYHR010000010">
    <property type="protein sequence ID" value="MEL1245944.1"/>
    <property type="molecule type" value="Genomic_DNA"/>
</dbReference>
<organism evidence="1 2">
    <name type="scientific">Flavobacterium arundinis</name>
    <dbReference type="NCBI Taxonomy" id="3139143"/>
    <lineage>
        <taxon>Bacteria</taxon>
        <taxon>Pseudomonadati</taxon>
        <taxon>Bacteroidota</taxon>
        <taxon>Flavobacteriia</taxon>
        <taxon>Flavobacteriales</taxon>
        <taxon>Flavobacteriaceae</taxon>
        <taxon>Flavobacterium</taxon>
    </lineage>
</organism>
<protein>
    <submittedName>
        <fullName evidence="1">Choice-of-anchor Q domain-containing protein</fullName>
    </submittedName>
</protein>
<dbReference type="InterPro" id="IPR012334">
    <property type="entry name" value="Pectin_lyas_fold"/>
</dbReference>
<evidence type="ECO:0000313" key="2">
    <source>
        <dbReference type="Proteomes" id="UP001464555"/>
    </source>
</evidence>
<dbReference type="InterPro" id="IPR011050">
    <property type="entry name" value="Pectin_lyase_fold/virulence"/>
</dbReference>
<dbReference type="InterPro" id="IPR059226">
    <property type="entry name" value="Choice_anch_Q_dom"/>
</dbReference>
<comment type="caution">
    <text evidence="1">The sequence shown here is derived from an EMBL/GenBank/DDBJ whole genome shotgun (WGS) entry which is preliminary data.</text>
</comment>
<dbReference type="RefSeq" id="WP_341698241.1">
    <property type="nucleotide sequence ID" value="NZ_JBBYHR010000010.1"/>
</dbReference>
<proteinExistence type="predicted"/>
<dbReference type="Gene3D" id="2.160.20.10">
    <property type="entry name" value="Single-stranded right-handed beta-helix, Pectin lyase-like"/>
    <property type="match status" value="1"/>
</dbReference>
<keyword evidence="2" id="KW-1185">Reference proteome</keyword>
<dbReference type="NCBIfam" id="NF041518">
    <property type="entry name" value="choice_anch_Q"/>
    <property type="match status" value="1"/>
</dbReference>
<reference evidence="1 2" key="1">
    <citation type="submission" date="2024-04" db="EMBL/GenBank/DDBJ databases">
        <title>Flavobacterium sp. DGU11 16S ribosomal RNA gene Genome sequencing and assembly.</title>
        <authorList>
            <person name="Park S."/>
        </authorList>
    </citation>
    <scope>NUCLEOTIDE SEQUENCE [LARGE SCALE GENOMIC DNA]</scope>
    <source>
        <strain evidence="1 2">DGU11</strain>
    </source>
</reference>
<evidence type="ECO:0000313" key="1">
    <source>
        <dbReference type="EMBL" id="MEL1245944.1"/>
    </source>
</evidence>
<dbReference type="SUPFAM" id="SSF51126">
    <property type="entry name" value="Pectin lyase-like"/>
    <property type="match status" value="1"/>
</dbReference>
<sequence>MVNVMVPADTWGYDGPGIIKADPLFADPANLDYTLQPGSPAINAGNTGFFDNAATATDLAGNARIDGSSIDIGAYEFKENCSITTAWNGDAWSNGLLLSYEYSAIIEGDYNSSENGHITACSLTVYIGDVVIAAGQNFTIKGAVVVDNENAAFIVQHNTNLIQVDDVDNAGTISVIKESAPMYRLDYALWGSPVAGQKLKGFSPQTLDNRFYTYNPMSDAYSVVADPVTTGFAEGTGYLIRVANNHTAFVSDDIAPTRWIGTFTGVPNNGNLDVTVVAAVFSDHSIIVYKQGNV</sequence>
<name>A0ABU9I0J0_9FLAO</name>
<dbReference type="Proteomes" id="UP001464555">
    <property type="component" value="Unassembled WGS sequence"/>
</dbReference>
<gene>
    <name evidence="1" type="ORF">AAEO56_16850</name>
</gene>